<proteinExistence type="predicted"/>
<dbReference type="PANTHER" id="PTHR47280:SF1">
    <property type="entry name" value="PHEOPHYTINASE, CHLOROPLASTIC"/>
    <property type="match status" value="1"/>
</dbReference>
<reference evidence="3" key="1">
    <citation type="journal article" date="2021" name="Sci. Rep.">
        <title>Diploid genomic architecture of Nitzschia inconspicua, an elite biomass production diatom.</title>
        <authorList>
            <person name="Oliver A."/>
            <person name="Podell S."/>
            <person name="Pinowska A."/>
            <person name="Traller J.C."/>
            <person name="Smith S.R."/>
            <person name="McClure R."/>
            <person name="Beliaev A."/>
            <person name="Bohutskyi P."/>
            <person name="Hill E.A."/>
            <person name="Rabines A."/>
            <person name="Zheng H."/>
            <person name="Allen L.Z."/>
            <person name="Kuo A."/>
            <person name="Grigoriev I.V."/>
            <person name="Allen A.E."/>
            <person name="Hazlebeck D."/>
            <person name="Allen E.E."/>
        </authorList>
    </citation>
    <scope>NUCLEOTIDE SEQUENCE</scope>
    <source>
        <strain evidence="3">Hildebrandi</strain>
    </source>
</reference>
<dbReference type="Proteomes" id="UP000693970">
    <property type="component" value="Unassembled WGS sequence"/>
</dbReference>
<keyword evidence="1" id="KW-1133">Transmembrane helix</keyword>
<dbReference type="AlphaFoldDB" id="A0A9K3KVW0"/>
<keyword evidence="1" id="KW-0472">Membrane</keyword>
<evidence type="ECO:0000313" key="3">
    <source>
        <dbReference type="EMBL" id="KAG7350852.1"/>
    </source>
</evidence>
<comment type="caution">
    <text evidence="3">The sequence shown here is derived from an EMBL/GenBank/DDBJ whole genome shotgun (WGS) entry which is preliminary data.</text>
</comment>
<reference evidence="3" key="2">
    <citation type="submission" date="2021-04" db="EMBL/GenBank/DDBJ databases">
        <authorList>
            <person name="Podell S."/>
        </authorList>
    </citation>
    <scope>NUCLEOTIDE SEQUENCE</scope>
    <source>
        <strain evidence="3">Hildebrandi</strain>
    </source>
</reference>
<sequence>MVHHPPQRQKTTALWWGIIAVIHFSSSLASSFVIQPRIWEYKNRHEIGYEVAHSISSRQSTATLITNQTTMNSNMASNFCEEMNKEIAITTKESGTATSVLSKTSDDITPILLLNGFGVGSFHQHRLIPCLLETNSEDISNQRYRRTIYCVDYLGQGRSWPKDCQDGRSVSEQGLQYSAETWIDQIVTFIEQVILTEQASNKVHLVGNSVGGHLAAYIAARRPDLVESICLLNPTPVWGLNLPGWSGTLPAPIVPKAIGRFLFDRIRDLRTIEQFLEQTYSRREAFTEELMHQIRGCTLGNGGHAAFASILWSPPLKVTPDSTLKENFQDCLSQVPCDVLLVFGKDDPWCKPAFAKKMLQALDQREPHHIHRYIEIENAGHCPNHEAPQAVAHVIRTWIASSNRSKDHLALVDAGNNGQIIFQEDWGETRISERSAHDINLGMMDRLATTFIYR</sequence>
<feature type="domain" description="AB hydrolase-1" evidence="2">
    <location>
        <begin position="111"/>
        <end position="393"/>
    </location>
</feature>
<dbReference type="InterPro" id="IPR000073">
    <property type="entry name" value="AB_hydrolase_1"/>
</dbReference>
<evidence type="ECO:0000256" key="1">
    <source>
        <dbReference type="SAM" id="Phobius"/>
    </source>
</evidence>
<dbReference type="OrthoDB" id="408373at2759"/>
<dbReference type="Pfam" id="PF12697">
    <property type="entry name" value="Abhydrolase_6"/>
    <property type="match status" value="1"/>
</dbReference>
<dbReference type="InterPro" id="IPR044211">
    <property type="entry name" value="PPH_chloroplastic"/>
</dbReference>
<feature type="transmembrane region" description="Helical" evidence="1">
    <location>
        <begin position="13"/>
        <end position="34"/>
    </location>
</feature>
<keyword evidence="1" id="KW-0812">Transmembrane</keyword>
<protein>
    <submittedName>
        <fullName evidence="3">Alpha/beta fold family hydrolase</fullName>
    </submittedName>
</protein>
<keyword evidence="3" id="KW-0378">Hydrolase</keyword>
<dbReference type="PANTHER" id="PTHR47280">
    <property type="entry name" value="PHEOPHYTINASE, CHLOROPLASTIC"/>
    <property type="match status" value="1"/>
</dbReference>
<accession>A0A9K3KVW0</accession>
<name>A0A9K3KVW0_9STRA</name>
<evidence type="ECO:0000313" key="4">
    <source>
        <dbReference type="Proteomes" id="UP000693970"/>
    </source>
</evidence>
<dbReference type="EMBL" id="JAGRRH010000018">
    <property type="protein sequence ID" value="KAG7350852.1"/>
    <property type="molecule type" value="Genomic_DNA"/>
</dbReference>
<evidence type="ECO:0000259" key="2">
    <source>
        <dbReference type="Pfam" id="PF12697"/>
    </source>
</evidence>
<organism evidence="3 4">
    <name type="scientific">Nitzschia inconspicua</name>
    <dbReference type="NCBI Taxonomy" id="303405"/>
    <lineage>
        <taxon>Eukaryota</taxon>
        <taxon>Sar</taxon>
        <taxon>Stramenopiles</taxon>
        <taxon>Ochrophyta</taxon>
        <taxon>Bacillariophyta</taxon>
        <taxon>Bacillariophyceae</taxon>
        <taxon>Bacillariophycidae</taxon>
        <taxon>Bacillariales</taxon>
        <taxon>Bacillariaceae</taxon>
        <taxon>Nitzschia</taxon>
    </lineage>
</organism>
<dbReference type="GO" id="GO:0080124">
    <property type="term" value="F:pheophytinase activity"/>
    <property type="evidence" value="ECO:0007669"/>
    <property type="project" value="InterPro"/>
</dbReference>
<gene>
    <name evidence="3" type="ORF">IV203_010212</name>
</gene>
<dbReference type="GO" id="GO:0015996">
    <property type="term" value="P:chlorophyll catabolic process"/>
    <property type="evidence" value="ECO:0007669"/>
    <property type="project" value="InterPro"/>
</dbReference>
<keyword evidence="4" id="KW-1185">Reference proteome</keyword>